<dbReference type="Proteomes" id="UP000243096">
    <property type="component" value="Unassembled WGS sequence"/>
</dbReference>
<dbReference type="EMBL" id="PRDW01000001">
    <property type="protein sequence ID" value="PPB84923.1"/>
    <property type="molecule type" value="Genomic_DNA"/>
</dbReference>
<evidence type="ECO:0000313" key="2">
    <source>
        <dbReference type="Proteomes" id="UP000243096"/>
    </source>
</evidence>
<reference evidence="1 2" key="1">
    <citation type="submission" date="2018-01" db="EMBL/GenBank/DDBJ databases">
        <title>Genomic Encyclopedia of Type Strains, Phase III (KMG-III): the genomes of soil and plant-associated and newly described type strains.</title>
        <authorList>
            <person name="Whitman W."/>
        </authorList>
    </citation>
    <scope>NUCLEOTIDE SEQUENCE [LARGE SCALE GENOMIC DNA]</scope>
    <source>
        <strain evidence="1 2">HKI456</strain>
    </source>
</reference>
<dbReference type="AlphaFoldDB" id="A0A2P5KDY8"/>
<comment type="caution">
    <text evidence="1">The sequence shown here is derived from an EMBL/GenBank/DDBJ whole genome shotgun (WGS) entry which is preliminary data.</text>
</comment>
<protein>
    <submittedName>
        <fullName evidence="1">Uncharacterized protein</fullName>
    </submittedName>
</protein>
<proteinExistence type="predicted"/>
<sequence>MTSAPTRWTAAELAEDAATSASQFRAERLAVSDAWEAHYTQARGNEDERAQRPHFRFPFG</sequence>
<organism evidence="1 2">
    <name type="scientific">Mycetohabitans endofungorum</name>
    <dbReference type="NCBI Taxonomy" id="417203"/>
    <lineage>
        <taxon>Bacteria</taxon>
        <taxon>Pseudomonadati</taxon>
        <taxon>Pseudomonadota</taxon>
        <taxon>Betaproteobacteria</taxon>
        <taxon>Burkholderiales</taxon>
        <taxon>Burkholderiaceae</taxon>
        <taxon>Mycetohabitans</taxon>
    </lineage>
</organism>
<accession>A0A2P5KDY8</accession>
<evidence type="ECO:0000313" key="1">
    <source>
        <dbReference type="EMBL" id="PPB84923.1"/>
    </source>
</evidence>
<keyword evidence="2" id="KW-1185">Reference proteome</keyword>
<name>A0A2P5KDY8_9BURK</name>
<gene>
    <name evidence="1" type="ORF">B0O95_1014</name>
</gene>